<sequence length="97" mass="10995">MAYRIIFEDVKKTIYEVAILDSIPNVGDDIAITYRDYAGHLTGEQVAFPVRHRTFGYEKFDRPAGYSSPLDNGMHLTTVHVLLGDPVHPIVFEKTED</sequence>
<reference evidence="1" key="1">
    <citation type="journal article" date="2015" name="Nature">
        <title>Complex archaea that bridge the gap between prokaryotes and eukaryotes.</title>
        <authorList>
            <person name="Spang A."/>
            <person name="Saw J.H."/>
            <person name="Jorgensen S.L."/>
            <person name="Zaremba-Niedzwiedzka K."/>
            <person name="Martijn J."/>
            <person name="Lind A.E."/>
            <person name="van Eijk R."/>
            <person name="Schleper C."/>
            <person name="Guy L."/>
            <person name="Ettema T.J."/>
        </authorList>
    </citation>
    <scope>NUCLEOTIDE SEQUENCE</scope>
</reference>
<gene>
    <name evidence="1" type="ORF">LCGC14_2543370</name>
</gene>
<dbReference type="AlphaFoldDB" id="A0A0F9BCU8"/>
<name>A0A0F9BCU8_9ZZZZ</name>
<comment type="caution">
    <text evidence="1">The sequence shown here is derived from an EMBL/GenBank/DDBJ whole genome shotgun (WGS) entry which is preliminary data.</text>
</comment>
<organism evidence="1">
    <name type="scientific">marine sediment metagenome</name>
    <dbReference type="NCBI Taxonomy" id="412755"/>
    <lineage>
        <taxon>unclassified sequences</taxon>
        <taxon>metagenomes</taxon>
        <taxon>ecological metagenomes</taxon>
    </lineage>
</organism>
<accession>A0A0F9BCU8</accession>
<proteinExistence type="predicted"/>
<evidence type="ECO:0000313" key="1">
    <source>
        <dbReference type="EMBL" id="KKL11677.1"/>
    </source>
</evidence>
<dbReference type="EMBL" id="LAZR01041555">
    <property type="protein sequence ID" value="KKL11677.1"/>
    <property type="molecule type" value="Genomic_DNA"/>
</dbReference>
<protein>
    <submittedName>
        <fullName evidence="1">Uncharacterized protein</fullName>
    </submittedName>
</protein>